<evidence type="ECO:0000313" key="7">
    <source>
        <dbReference type="Proteomes" id="UP000053537"/>
    </source>
</evidence>
<keyword evidence="7" id="KW-1185">Reference proteome</keyword>
<evidence type="ECO:0000256" key="1">
    <source>
        <dbReference type="ARBA" id="ARBA00004123"/>
    </source>
</evidence>
<dbReference type="Proteomes" id="UP000053537">
    <property type="component" value="Unassembled WGS sequence"/>
</dbReference>
<comment type="subcellular location">
    <subcellularLocation>
        <location evidence="1">Nucleus</location>
    </subcellularLocation>
</comment>
<feature type="region of interest" description="Disordered" evidence="5">
    <location>
        <begin position="332"/>
        <end position="353"/>
    </location>
</feature>
<evidence type="ECO:0000256" key="2">
    <source>
        <dbReference type="ARBA" id="ARBA00010059"/>
    </source>
</evidence>
<dbReference type="AlphaFoldDB" id="A0A091MVV2"/>
<reference evidence="6 7" key="1">
    <citation type="submission" date="2014-04" db="EMBL/GenBank/DDBJ databases">
        <title>Genome evolution of avian class.</title>
        <authorList>
            <person name="Zhang G."/>
            <person name="Li C."/>
        </authorList>
    </citation>
    <scope>NUCLEOTIDE SEQUENCE [LARGE SCALE GENOMIC DNA]</scope>
    <source>
        <strain evidence="6">BGI_N310</strain>
    </source>
</reference>
<dbReference type="InterPro" id="IPR004855">
    <property type="entry name" value="TFIIA_asu/bsu"/>
</dbReference>
<dbReference type="GO" id="GO:0005672">
    <property type="term" value="C:transcription factor TFIIA complex"/>
    <property type="evidence" value="ECO:0007669"/>
    <property type="project" value="InterPro"/>
</dbReference>
<dbReference type="Gene3D" id="1.10.287.100">
    <property type="match status" value="1"/>
</dbReference>
<keyword evidence="3" id="KW-0804">Transcription</keyword>
<evidence type="ECO:0000256" key="3">
    <source>
        <dbReference type="ARBA" id="ARBA00023163"/>
    </source>
</evidence>
<dbReference type="Pfam" id="PF03153">
    <property type="entry name" value="TFIIA"/>
    <property type="match status" value="1"/>
</dbReference>
<feature type="compositionally biased region" description="Acidic residues" evidence="5">
    <location>
        <begin position="369"/>
        <end position="381"/>
    </location>
</feature>
<evidence type="ECO:0000256" key="4">
    <source>
        <dbReference type="ARBA" id="ARBA00023242"/>
    </source>
</evidence>
<dbReference type="FunFam" id="1.10.287.100:FF:000001">
    <property type="entry name" value="Transcription initiation factor IIA subunit"/>
    <property type="match status" value="1"/>
</dbReference>
<feature type="region of interest" description="Disordered" evidence="5">
    <location>
        <begin position="367"/>
        <end position="417"/>
    </location>
</feature>
<accession>A0A091MVV2</accession>
<keyword evidence="4" id="KW-0539">Nucleus</keyword>
<dbReference type="PANTHER" id="PTHR12694:SF9">
    <property type="entry name" value="TFIIA-ALPHA AND BETA-LIKE FACTOR"/>
    <property type="match status" value="1"/>
</dbReference>
<dbReference type="EMBL" id="KK838614">
    <property type="protein sequence ID" value="KFP81603.1"/>
    <property type="molecule type" value="Genomic_DNA"/>
</dbReference>
<feature type="non-terminal residue" evidence="6">
    <location>
        <position position="1"/>
    </location>
</feature>
<organism evidence="6 7">
    <name type="scientific">Acanthisitta chloris</name>
    <name type="common">rifleman</name>
    <dbReference type="NCBI Taxonomy" id="57068"/>
    <lineage>
        <taxon>Eukaryota</taxon>
        <taxon>Metazoa</taxon>
        <taxon>Chordata</taxon>
        <taxon>Craniata</taxon>
        <taxon>Vertebrata</taxon>
        <taxon>Euteleostomi</taxon>
        <taxon>Archelosauria</taxon>
        <taxon>Archosauria</taxon>
        <taxon>Dinosauria</taxon>
        <taxon>Saurischia</taxon>
        <taxon>Theropoda</taxon>
        <taxon>Coelurosauria</taxon>
        <taxon>Aves</taxon>
        <taxon>Neognathae</taxon>
        <taxon>Neoaves</taxon>
        <taxon>Telluraves</taxon>
        <taxon>Australaves</taxon>
        <taxon>Passeriformes</taxon>
        <taxon>Acanthisittidae</taxon>
        <taxon>Acanthisitta</taxon>
    </lineage>
</organism>
<feature type="compositionally biased region" description="Acidic residues" evidence="5">
    <location>
        <begin position="391"/>
        <end position="406"/>
    </location>
</feature>
<feature type="region of interest" description="Disordered" evidence="5">
    <location>
        <begin position="299"/>
        <end position="318"/>
    </location>
</feature>
<dbReference type="GO" id="GO:0006367">
    <property type="term" value="P:transcription initiation at RNA polymerase II promoter"/>
    <property type="evidence" value="ECO:0007669"/>
    <property type="project" value="InterPro"/>
</dbReference>
<feature type="compositionally biased region" description="Polar residues" evidence="5">
    <location>
        <begin position="301"/>
        <end position="318"/>
    </location>
</feature>
<feature type="compositionally biased region" description="Basic and acidic residues" evidence="5">
    <location>
        <begin position="339"/>
        <end position="350"/>
    </location>
</feature>
<protein>
    <submittedName>
        <fullName evidence="6">TFIIA-alpha and beta-like factor</fullName>
    </submittedName>
</protein>
<dbReference type="PANTHER" id="PTHR12694">
    <property type="entry name" value="TRANSCRIPTION INITIATION FACTOR IIA SUBUNIT 1"/>
    <property type="match status" value="1"/>
</dbReference>
<gene>
    <name evidence="6" type="ORF">N310_03804</name>
</gene>
<dbReference type="SMART" id="SM01371">
    <property type="entry name" value="TFIIA"/>
    <property type="match status" value="1"/>
</dbReference>
<comment type="similarity">
    <text evidence="2">Belongs to the TFIIA subunit 1 family.</text>
</comment>
<proteinExistence type="inferred from homology"/>
<dbReference type="SUPFAM" id="SSF47396">
    <property type="entry name" value="Transcription factor IIA (TFIIA), alpha-helical domain"/>
    <property type="match status" value="1"/>
</dbReference>
<feature type="non-terminal residue" evidence="6">
    <location>
        <position position="431"/>
    </location>
</feature>
<evidence type="ECO:0000256" key="5">
    <source>
        <dbReference type="SAM" id="MobiDB-lite"/>
    </source>
</evidence>
<name>A0A091MVV2_9PASS</name>
<evidence type="ECO:0000313" key="6">
    <source>
        <dbReference type="EMBL" id="KFP81603.1"/>
    </source>
</evidence>
<sequence length="431" mass="46884">ELYKSVMQEVIEGVRILFAEDGVEEHVLKDLKQLWETKVIQSKATEGYFRHRPYPPLFTLQPAHSFPGVLQASAASCLIPAGRDFQNFAAAELVCICSAATLALPLDVAYPIHVPAGVMLQTTSGQLYKVNVPVMVTQASEDKGILHHPVWQISHPLGQPSVLQDSVAQVNASSAQTAGDTLQQAMAFEPNIVEKTHLNSSATLVQQPSVSQQELATNAVLNQCAGSTEKSQHNNLHTAVFAPESSEGLFLNESLANNSSSVLLDAEGQLEPQEHQVSDIIDLIIAGESLDDNAFLKDQGSIASSGKPTEQTESNLQSEKNICSDIEGMIQLGGTGPDSPKEEIPHTKDQEENELICLIESEDLKVLDDEKDDGEECDNTSDTDSNRSGGDNEELQVDTVEEELLNSDDVREQDIPDLFEPANVIICQYEK</sequence>